<comment type="similarity">
    <text evidence="1">Belongs to the peptidase C15 family.</text>
</comment>
<sequence>MKTVLITGSETFGKYITNPTKWLALTTNGKIINGHKVHGLIFPSIIRLPKDAENHGETIVKKAIEINADVIISFGMASAVKGFRIERSATNWIENKEYCPPYESKKPINPARPAHEKVQIDMEPWNFSKIKKSFKKKQIPYDPNISDNPGQYSCNGWIYRTIYALKKHKLNTPYIFIHTACTKKAIEFLHDFPMNKKILIKEKDLIKALEIFLESYNSD</sequence>
<dbReference type="InterPro" id="IPR016125">
    <property type="entry name" value="Peptidase_C15-like"/>
</dbReference>
<dbReference type="Gene3D" id="3.40.630.20">
    <property type="entry name" value="Peptidase C15, pyroglutamyl peptidase I-like"/>
    <property type="match status" value="1"/>
</dbReference>
<dbReference type="EMBL" id="LBWG01000034">
    <property type="protein sequence ID" value="KKR03240.1"/>
    <property type="molecule type" value="Genomic_DNA"/>
</dbReference>
<dbReference type="AlphaFoldDB" id="A0A0G0PYL3"/>
<evidence type="ECO:0000256" key="4">
    <source>
        <dbReference type="ARBA" id="ARBA00022807"/>
    </source>
</evidence>
<evidence type="ECO:0000256" key="3">
    <source>
        <dbReference type="ARBA" id="ARBA00022801"/>
    </source>
</evidence>
<evidence type="ECO:0000313" key="6">
    <source>
        <dbReference type="Proteomes" id="UP000033935"/>
    </source>
</evidence>
<evidence type="ECO:0000256" key="2">
    <source>
        <dbReference type="ARBA" id="ARBA00022670"/>
    </source>
</evidence>
<dbReference type="Pfam" id="PF01470">
    <property type="entry name" value="Peptidase_C15"/>
    <property type="match status" value="1"/>
</dbReference>
<proteinExistence type="inferred from homology"/>
<keyword evidence="4" id="KW-0788">Thiol protease</keyword>
<comment type="caution">
    <text evidence="5">The sequence shown here is derived from an EMBL/GenBank/DDBJ whole genome shotgun (WGS) entry which is preliminary data.</text>
</comment>
<protein>
    <submittedName>
        <fullName evidence="5">Pyrrolidone-carboxylate peptidase</fullName>
    </submittedName>
</protein>
<gene>
    <name evidence="5" type="ORF">UT30_C0034G0005</name>
</gene>
<reference evidence="5 6" key="1">
    <citation type="journal article" date="2015" name="Nature">
        <title>rRNA introns, odd ribosomes, and small enigmatic genomes across a large radiation of phyla.</title>
        <authorList>
            <person name="Brown C.T."/>
            <person name="Hug L.A."/>
            <person name="Thomas B.C."/>
            <person name="Sharon I."/>
            <person name="Castelle C.J."/>
            <person name="Singh A."/>
            <person name="Wilkins M.J."/>
            <person name="Williams K.H."/>
            <person name="Banfield J.F."/>
        </authorList>
    </citation>
    <scope>NUCLEOTIDE SEQUENCE [LARGE SCALE GENOMIC DNA]</scope>
</reference>
<keyword evidence="3" id="KW-0378">Hydrolase</keyword>
<dbReference type="GO" id="GO:0008234">
    <property type="term" value="F:cysteine-type peptidase activity"/>
    <property type="evidence" value="ECO:0007669"/>
    <property type="project" value="UniProtKB-KW"/>
</dbReference>
<keyword evidence="2" id="KW-0645">Protease</keyword>
<dbReference type="Proteomes" id="UP000033935">
    <property type="component" value="Unassembled WGS sequence"/>
</dbReference>
<dbReference type="GO" id="GO:0006508">
    <property type="term" value="P:proteolysis"/>
    <property type="evidence" value="ECO:0007669"/>
    <property type="project" value="UniProtKB-KW"/>
</dbReference>
<name>A0A0G0PYL3_9BACT</name>
<dbReference type="SUPFAM" id="SSF53182">
    <property type="entry name" value="Pyrrolidone carboxyl peptidase (pyroglutamate aminopeptidase)"/>
    <property type="match status" value="1"/>
</dbReference>
<organism evidence="5 6">
    <name type="scientific">Candidatus Uhrbacteria bacterium GW2011_GWF2_39_13</name>
    <dbReference type="NCBI Taxonomy" id="1618995"/>
    <lineage>
        <taxon>Bacteria</taxon>
        <taxon>Candidatus Uhriibacteriota</taxon>
    </lineage>
</organism>
<evidence type="ECO:0000256" key="1">
    <source>
        <dbReference type="ARBA" id="ARBA00006641"/>
    </source>
</evidence>
<evidence type="ECO:0000313" key="5">
    <source>
        <dbReference type="EMBL" id="KKR03240.1"/>
    </source>
</evidence>
<dbReference type="InterPro" id="IPR036440">
    <property type="entry name" value="Peptidase_C15-like_sf"/>
</dbReference>
<accession>A0A0G0PYL3</accession>